<protein>
    <submittedName>
        <fullName evidence="2">Histidine phosphatase family protein</fullName>
    </submittedName>
</protein>
<keyword evidence="3" id="KW-1185">Reference proteome</keyword>
<dbReference type="Gene3D" id="3.40.50.1240">
    <property type="entry name" value="Phosphoglycerate mutase-like"/>
    <property type="match status" value="1"/>
</dbReference>
<accession>A0ABT6C937</accession>
<dbReference type="RefSeq" id="WP_277192556.1">
    <property type="nucleotide sequence ID" value="NZ_JAROAV010000033.1"/>
</dbReference>
<reference evidence="2 3" key="1">
    <citation type="submission" date="2023-03" db="EMBL/GenBank/DDBJ databases">
        <title>YIM 133296 draft genome.</title>
        <authorList>
            <person name="Xiong L."/>
        </authorList>
    </citation>
    <scope>NUCLEOTIDE SEQUENCE [LARGE SCALE GENOMIC DNA]</scope>
    <source>
        <strain evidence="2 3">YIM 133296</strain>
    </source>
</reference>
<dbReference type="InterPro" id="IPR029033">
    <property type="entry name" value="His_PPase_superfam"/>
</dbReference>
<evidence type="ECO:0000313" key="3">
    <source>
        <dbReference type="Proteomes" id="UP001528912"/>
    </source>
</evidence>
<dbReference type="Pfam" id="PF00300">
    <property type="entry name" value="His_Phos_1"/>
    <property type="match status" value="2"/>
</dbReference>
<dbReference type="PANTHER" id="PTHR20935:SF0">
    <property type="entry name" value="SERINE_THREONINE-PROTEIN PHOSPHATASE PGAM5, MITOCHONDRIAL"/>
    <property type="match status" value="1"/>
</dbReference>
<name>A0ABT6C937_9MICO</name>
<dbReference type="SUPFAM" id="SSF53254">
    <property type="entry name" value="Phosphoglycerate mutase-like"/>
    <property type="match status" value="1"/>
</dbReference>
<dbReference type="InterPro" id="IPR051021">
    <property type="entry name" value="Mito_Ser/Thr_phosphatase"/>
</dbReference>
<keyword evidence="1" id="KW-0378">Hydrolase</keyword>
<gene>
    <name evidence="2" type="ORF">P4R38_13350</name>
</gene>
<dbReference type="EMBL" id="JAROAV010000033">
    <property type="protein sequence ID" value="MDF8265236.1"/>
    <property type="molecule type" value="Genomic_DNA"/>
</dbReference>
<comment type="caution">
    <text evidence="2">The sequence shown here is derived from an EMBL/GenBank/DDBJ whole genome shotgun (WGS) entry which is preliminary data.</text>
</comment>
<sequence>MSVVLLVRHGQASFGKRDYDVLSDRGHEQAALLGRALAGRGVRPARVVHGGMRRQADTAAGVVEAADWQVSLDVDERWAEFDHEDVIHAYRPAYRRSTVMKADLARTLNPQRAFRTMFAEATTRWSSGEHDGYVETFASFTARAEQALRAAADGEGTTVVVTSGGVIGVITARLLAGDLGRWSDINAVAVNTGVTKVISGSSGLTLVSFNAHDHLESDPASITYR</sequence>
<evidence type="ECO:0000313" key="2">
    <source>
        <dbReference type="EMBL" id="MDF8265236.1"/>
    </source>
</evidence>
<dbReference type="SMART" id="SM00855">
    <property type="entry name" value="PGAM"/>
    <property type="match status" value="1"/>
</dbReference>
<proteinExistence type="predicted"/>
<dbReference type="PANTHER" id="PTHR20935">
    <property type="entry name" value="PHOSPHOGLYCERATE MUTASE-RELATED"/>
    <property type="match status" value="1"/>
</dbReference>
<evidence type="ECO:0000256" key="1">
    <source>
        <dbReference type="ARBA" id="ARBA00022801"/>
    </source>
</evidence>
<dbReference type="InterPro" id="IPR013078">
    <property type="entry name" value="His_Pase_superF_clade-1"/>
</dbReference>
<organism evidence="2 3">
    <name type="scientific">Luteipulveratus flavus</name>
    <dbReference type="NCBI Taxonomy" id="3031728"/>
    <lineage>
        <taxon>Bacteria</taxon>
        <taxon>Bacillati</taxon>
        <taxon>Actinomycetota</taxon>
        <taxon>Actinomycetes</taxon>
        <taxon>Micrococcales</taxon>
        <taxon>Dermacoccaceae</taxon>
        <taxon>Luteipulveratus</taxon>
    </lineage>
</organism>
<dbReference type="Proteomes" id="UP001528912">
    <property type="component" value="Unassembled WGS sequence"/>
</dbReference>
<dbReference type="CDD" id="cd07067">
    <property type="entry name" value="HP_PGM_like"/>
    <property type="match status" value="1"/>
</dbReference>